<dbReference type="CDD" id="cd16364">
    <property type="entry name" value="T3SC_I-like"/>
    <property type="match status" value="1"/>
</dbReference>
<dbReference type="RefSeq" id="WP_175503683.1">
    <property type="nucleotide sequence ID" value="NZ_CAURQT010000021.1"/>
</dbReference>
<dbReference type="EMBL" id="CP054840">
    <property type="protein sequence ID" value="QKV52806.1"/>
    <property type="molecule type" value="Genomic_DNA"/>
</dbReference>
<dbReference type="AlphaFoldDB" id="A0A6N1X4K3"/>
<dbReference type="SUPFAM" id="SSF69635">
    <property type="entry name" value="Type III secretory system chaperone-like"/>
    <property type="match status" value="1"/>
</dbReference>
<name>A0A6N1X4K3_9BURK</name>
<dbReference type="InterPro" id="IPR010261">
    <property type="entry name" value="Tir_chaperone"/>
</dbReference>
<evidence type="ECO:0000313" key="1">
    <source>
        <dbReference type="EMBL" id="QKV52806.1"/>
    </source>
</evidence>
<proteinExistence type="predicted"/>
<protein>
    <submittedName>
        <fullName evidence="1">Type III secretion system chaperone</fullName>
    </submittedName>
</protein>
<keyword evidence="2" id="KW-1185">Reference proteome</keyword>
<dbReference type="Pfam" id="PF05932">
    <property type="entry name" value="CesT"/>
    <property type="match status" value="1"/>
</dbReference>
<dbReference type="GO" id="GO:0030254">
    <property type="term" value="P:protein secretion by the type III secretion system"/>
    <property type="evidence" value="ECO:0007669"/>
    <property type="project" value="InterPro"/>
</dbReference>
<sequence length="142" mass="15298">MTRYQHLLENYARLMEIEPASELTAVQEVQVADLSIGFNVEGDEENGSIMLFTSLGLPAPEVPRERLMQLMLEANAFWVGTGGCTLGLQAHTGAVLVCARAPLALCDAPALAVVVEAFAEVALLWREIVQGRETANMATLAV</sequence>
<gene>
    <name evidence="1" type="ORF">HUK68_07840</name>
</gene>
<reference evidence="1 2" key="1">
    <citation type="submission" date="2020-06" db="EMBL/GenBank/DDBJ databases">
        <title>Acidovorax antarctica sp. nov., isolated from Corinth ice sheet soil, Antarctic Fields Peninsula.</title>
        <authorList>
            <person name="Xu Q."/>
            <person name="Peng F."/>
        </authorList>
    </citation>
    <scope>NUCLEOTIDE SEQUENCE [LARGE SCALE GENOMIC DNA]</scope>
    <source>
        <strain evidence="1 2">16-35-5</strain>
    </source>
</reference>
<evidence type="ECO:0000313" key="2">
    <source>
        <dbReference type="Proteomes" id="UP000509579"/>
    </source>
</evidence>
<dbReference type="Proteomes" id="UP000509579">
    <property type="component" value="Chromosome"/>
</dbReference>
<accession>A0A6N1X4K3</accession>
<organism evidence="1 2">
    <name type="scientific">Comamonas antarctica</name>
    <dbReference type="NCBI Taxonomy" id="2743470"/>
    <lineage>
        <taxon>Bacteria</taxon>
        <taxon>Pseudomonadati</taxon>
        <taxon>Pseudomonadota</taxon>
        <taxon>Betaproteobacteria</taxon>
        <taxon>Burkholderiales</taxon>
        <taxon>Comamonadaceae</taxon>
        <taxon>Comamonas</taxon>
    </lineage>
</organism>
<dbReference type="Gene3D" id="3.30.1460.10">
    <property type="match status" value="1"/>
</dbReference>
<dbReference type="KEGG" id="aant:HUK68_07840"/>